<dbReference type="Gene3D" id="1.25.40.10">
    <property type="entry name" value="Tetratricopeptide repeat domain"/>
    <property type="match status" value="2"/>
</dbReference>
<reference evidence="2 3" key="1">
    <citation type="submission" date="2016-11" db="EMBL/GenBank/DDBJ databases">
        <authorList>
            <person name="Jaros S."/>
            <person name="Januszkiewicz K."/>
            <person name="Wedrychowicz H."/>
        </authorList>
    </citation>
    <scope>NUCLEOTIDE SEQUENCE [LARGE SCALE GENOMIC DNA]</scope>
    <source>
        <strain evidence="2 3">DSM 43832</strain>
    </source>
</reference>
<dbReference type="STRING" id="1848.SAMN05443637_11186"/>
<sequence length="988" mass="108605">MPSGFKERCADRRLRPPSVPARVIARPRLDRLFADCFDRFDVVEVLASPGAGKTVAAQLYAAKSGRRVAWLNLDATDVVANQFLVHLGRALAVLDPDIPRLVDEALRSGVAAVEVAAALADSVAADDLLLVLDNCEEIAEDPAAAGIVTALLTYLPTSARTLLLTREPLESMLARIGLDGRVGRIGDADLAFDVSEAHDLLEAAGRRDVDVEEQLAFTGGWAAGMTFAMPLDERASPTDMAGYLNSQLLARLPEEEQAFLLRTSLLTVLTPANVEEMWGPGGPALLRQIARRRLLSTVEPDGSVVLHPCFRQFLSEQLTLRMSHELPDVWRKHARILAAEGEYEAAVEGLLRLDLLDEAAVIVEQALATLYERGAWSLILDWLDALGARRVAERSLLMGARIRALTQERRLPEAQSLVRELHESGRLRAVADVDPGVVAFVGLAFVWKPQEGLAITEQYSPDHHAEAVRYTLKVTSSAGTALPPPGNDLVKEVHTTFTWGLFLQGRLDELAQFYPRPGSTHWPPRGFYRTPQPLLSMIWRGDLEEVRRLWDEVPLGARQPNHPDLSHNLEAWILLAEGDAEAAVRAGTVSIGLSQRTRYGWEPYLQLVVAQALLRLGRHSDARTVLAEVVARCTALKKAAYLEWARAYDGLAQLLTGGDPAAAAATLRTCVEGMQRAGRRVMLPGALAYLAEATARLGNEAEARELFAGAERLAAETRCVFPLEQALLDLPELARFRGTARPGPDRHQPARTEPVTPRSIEVRPFGHRPDICIDGRPCGLRRLKVIELAAYLAAHDGVVARHQVQLDLFPEHDRRSGSNYFRQIAHQFRRATGVPLTRKDTDWVTLGPGAVLTSVDVRLQSIAANRSSDVLSDFLAVAEHCEGTYLAASSLPWVDRRRFELDVLRGEVLHAAANAALEKGDLAVVERLAESALREDPFCEWAFKALDAAARQSGLVERRRSVYRRAKTALAELELTPEDIGLHPPRLA</sequence>
<keyword evidence="3" id="KW-1185">Reference proteome</keyword>
<evidence type="ECO:0000259" key="1">
    <source>
        <dbReference type="Pfam" id="PF25873"/>
    </source>
</evidence>
<evidence type="ECO:0000313" key="3">
    <source>
        <dbReference type="Proteomes" id="UP000184363"/>
    </source>
</evidence>
<dbReference type="SUPFAM" id="SSF48452">
    <property type="entry name" value="TPR-like"/>
    <property type="match status" value="2"/>
</dbReference>
<accession>A0A1M6UYM4</accession>
<organism evidence="2 3">
    <name type="scientific">Pseudonocardia thermophila</name>
    <dbReference type="NCBI Taxonomy" id="1848"/>
    <lineage>
        <taxon>Bacteria</taxon>
        <taxon>Bacillati</taxon>
        <taxon>Actinomycetota</taxon>
        <taxon>Actinomycetes</taxon>
        <taxon>Pseudonocardiales</taxon>
        <taxon>Pseudonocardiaceae</taxon>
        <taxon>Pseudonocardia</taxon>
    </lineage>
</organism>
<dbReference type="Proteomes" id="UP000184363">
    <property type="component" value="Unassembled WGS sequence"/>
</dbReference>
<feature type="domain" description="MalT-like winged helix" evidence="1">
    <location>
        <begin position="247"/>
        <end position="323"/>
    </location>
</feature>
<dbReference type="EMBL" id="FRAP01000011">
    <property type="protein sequence ID" value="SHK74195.1"/>
    <property type="molecule type" value="Genomic_DNA"/>
</dbReference>
<protein>
    <submittedName>
        <fullName evidence="2">ATP-, maltotriose-and DNA-dependent transcriptional regulator MalT</fullName>
    </submittedName>
</protein>
<proteinExistence type="predicted"/>
<name>A0A1M6UYM4_PSETH</name>
<dbReference type="Pfam" id="PF25873">
    <property type="entry name" value="WHD_MalT"/>
    <property type="match status" value="1"/>
</dbReference>
<evidence type="ECO:0000313" key="2">
    <source>
        <dbReference type="EMBL" id="SHK74195.1"/>
    </source>
</evidence>
<dbReference type="InterPro" id="IPR011990">
    <property type="entry name" value="TPR-like_helical_dom_sf"/>
</dbReference>
<dbReference type="AlphaFoldDB" id="A0A1M6UYM4"/>
<gene>
    <name evidence="2" type="ORF">SAMN05443637_11186</name>
</gene>
<dbReference type="InterPro" id="IPR059106">
    <property type="entry name" value="WHD_MalT"/>
</dbReference>